<dbReference type="OrthoDB" id="1687502at2759"/>
<feature type="coiled-coil region" evidence="1">
    <location>
        <begin position="697"/>
        <end position="724"/>
    </location>
</feature>
<accession>A0A8T2TE38</accession>
<reference evidence="3" key="1">
    <citation type="submission" date="2021-08" db="EMBL/GenBank/DDBJ databases">
        <title>WGS assembly of Ceratopteris richardii.</title>
        <authorList>
            <person name="Marchant D.B."/>
            <person name="Chen G."/>
            <person name="Jenkins J."/>
            <person name="Shu S."/>
            <person name="Leebens-Mack J."/>
            <person name="Grimwood J."/>
            <person name="Schmutz J."/>
            <person name="Soltis P."/>
            <person name="Soltis D."/>
            <person name="Chen Z.-H."/>
        </authorList>
    </citation>
    <scope>NUCLEOTIDE SEQUENCE</scope>
    <source>
        <strain evidence="3">Whitten #5841</strain>
        <tissue evidence="3">Leaf</tissue>
    </source>
</reference>
<dbReference type="PANTHER" id="PTHR31008:SF2">
    <property type="entry name" value="COP1-INTERACTING PROTEIN-LIKE PROTEIN"/>
    <property type="match status" value="1"/>
</dbReference>
<feature type="compositionally biased region" description="Polar residues" evidence="2">
    <location>
        <begin position="854"/>
        <end position="870"/>
    </location>
</feature>
<comment type="caution">
    <text evidence="3">The sequence shown here is derived from an EMBL/GenBank/DDBJ whole genome shotgun (WGS) entry which is preliminary data.</text>
</comment>
<sequence>MDERTLLDFIELRLCSASSSRCELHISAEGQTEKLACGFLKTFLSHMRAAQNLYAASGGPALRLEGPEVFHAKRRPWFTKKTLERFVHYISAPEVLERVKTIEDELVQLEHVRSIQADSLPQVNHGFVSTDSTLLRAGSMSPEHHAVCGHFNDADSSKRELLKAMDVRLSALRQEQSLLMHRASAAGFDEENIVDLLAFSEFFGADRLRVACNWFWEISAKVQRVTENDRPQASQGVESCVSSRSSQLDLDNDVRGSVLPFVTGQSFSQCASPLMLMHDGMDLESPPRQTSFSSKGYPQRSSPRRRSASPLKRVQMGKFGSRKAGSVVVRSINYLTDRQTKERNHPMETSSSDSEDNSQRRTQNKPSPMKKSSPTPGRRLSVQAAINLFESKQSRESGEMQEKQRSSKHQSRRASLEGDASCTEKSSTNQEDASYLCSSMGWQESSTAKLAEDSDIVSERCIPVIDSSVTFSGQSTESKSGPVKSEGQWVYRNDSLHSEKQDVTPRKALNYLRDSSMLDDFATLEIASKRGSPKDGKRLDSPDDCISNAASTITSISQSEFFSDNSSTSVNSMAQQSSPTSLSMSRLSPGSKQYHSQTLRCKELEQAPLLLENALSHWEGDSDFKMNYAGSPNFDLQALASLASSSVHDAIAGRNEGRFYEQYRKMRDAKMMGEQHSKRAEREAKLKLMEETLVLRKAEMDARIAKLNKESSQARNRAAKLLALRRSIVDTQIMQEDRRSEEDRIQVLPTNKDASRSDSSPPPSMPCMSKEKALTPKSHKPKKAAVTSQKSSTTPRSSTRAVSISPKTNRGANLKMPGQRSGVSLAHENSIACEVQCFSDMKKENSKPSPGKISGSQSQSKVGASVSHSQGVDRDSLTGSNGNVPSQNNSSGRNLRVDRKNFTRQSRQSLVASEFRDVLSVLKDEDPVVVNTQKDAKMEAPLISSKIRRSAVAPIQEVRPFLRKGSGIGPGAGPGVMKLKVEAIKSPDEDTPGTPRISHDEAHEYARIIDMGPGDGMCEEKIDAGITSCTPSHADDAFMATCEETLALTDMDVTHYSDNGFFNYCEGLKVDGAFRDDELMESEKPSHTISFPIDFNGHNHFVSDLVPASDSTIQEPSKETLCKQGGSNITLSQLLCETASQMVQNDPPINGSQSFQAGQTPEENIVSRFSPLKTVSLASSSVKNVGVSIPDHLNPATAANLMESLVGSPASWNSSHVLHASETDLIQSCKTEASNQKSVMVIVPPKEPTRGFKRLLKFGRRSRATPEIIVTDGVSASTHSEGDDDAEVMKKDMNARFTQDMLQKLKHDDRLMKDLGISTANGIHGYNPVRSMQSSIPIPPSNFKLKYDHASGNSKLKAPRSFFSLSTFRSKGSEGKSR</sequence>
<feature type="compositionally biased region" description="Low complexity" evidence="2">
    <location>
        <begin position="365"/>
        <end position="374"/>
    </location>
</feature>
<organism evidence="3 4">
    <name type="scientific">Ceratopteris richardii</name>
    <name type="common">Triangle waterfern</name>
    <dbReference type="NCBI Taxonomy" id="49495"/>
    <lineage>
        <taxon>Eukaryota</taxon>
        <taxon>Viridiplantae</taxon>
        <taxon>Streptophyta</taxon>
        <taxon>Embryophyta</taxon>
        <taxon>Tracheophyta</taxon>
        <taxon>Polypodiopsida</taxon>
        <taxon>Polypodiidae</taxon>
        <taxon>Polypodiales</taxon>
        <taxon>Pteridineae</taxon>
        <taxon>Pteridaceae</taxon>
        <taxon>Parkerioideae</taxon>
        <taxon>Ceratopteris</taxon>
    </lineage>
</organism>
<dbReference type="EMBL" id="CM035419">
    <property type="protein sequence ID" value="KAH7416392.1"/>
    <property type="molecule type" value="Genomic_DNA"/>
</dbReference>
<feature type="compositionally biased region" description="Low complexity" evidence="2">
    <location>
        <begin position="577"/>
        <end position="589"/>
    </location>
</feature>
<feature type="region of interest" description="Disordered" evidence="2">
    <location>
        <begin position="734"/>
        <end position="823"/>
    </location>
</feature>
<evidence type="ECO:0000256" key="2">
    <source>
        <dbReference type="SAM" id="MobiDB-lite"/>
    </source>
</evidence>
<protein>
    <submittedName>
        <fullName evidence="3">Uncharacterized protein</fullName>
    </submittedName>
</protein>
<feature type="compositionally biased region" description="Polar residues" evidence="2">
    <location>
        <begin position="786"/>
        <end position="811"/>
    </location>
</feature>
<gene>
    <name evidence="3" type="ORF">KP509_14G089800</name>
</gene>
<evidence type="ECO:0000256" key="1">
    <source>
        <dbReference type="SAM" id="Coils"/>
    </source>
</evidence>
<keyword evidence="1" id="KW-0175">Coiled coil</keyword>
<feature type="region of interest" description="Disordered" evidence="2">
    <location>
        <begin position="278"/>
        <end position="322"/>
    </location>
</feature>
<name>A0A8T2TE38_CERRI</name>
<feature type="compositionally biased region" description="Basic and acidic residues" evidence="2">
    <location>
        <begin position="392"/>
        <end position="405"/>
    </location>
</feature>
<feature type="compositionally biased region" description="Polar residues" evidence="2">
    <location>
        <begin position="877"/>
        <end position="893"/>
    </location>
</feature>
<feature type="region of interest" description="Disordered" evidence="2">
    <location>
        <begin position="335"/>
        <end position="428"/>
    </location>
</feature>
<feature type="region of interest" description="Disordered" evidence="2">
    <location>
        <begin position="842"/>
        <end position="907"/>
    </location>
</feature>
<dbReference type="OMA" id="GKMFMEA"/>
<evidence type="ECO:0000313" key="4">
    <source>
        <dbReference type="Proteomes" id="UP000825935"/>
    </source>
</evidence>
<dbReference type="PANTHER" id="PTHR31008">
    <property type="entry name" value="COP1-INTERACTING PROTEIN-RELATED"/>
    <property type="match status" value="1"/>
</dbReference>
<feature type="compositionally biased region" description="Basic and acidic residues" evidence="2">
    <location>
        <begin position="735"/>
        <end position="745"/>
    </location>
</feature>
<feature type="compositionally biased region" description="Polar residues" evidence="2">
    <location>
        <begin position="565"/>
        <end position="576"/>
    </location>
</feature>
<proteinExistence type="predicted"/>
<feature type="region of interest" description="Disordered" evidence="2">
    <location>
        <begin position="565"/>
        <end position="589"/>
    </location>
</feature>
<dbReference type="Proteomes" id="UP000825935">
    <property type="component" value="Chromosome 14"/>
</dbReference>
<evidence type="ECO:0000313" key="3">
    <source>
        <dbReference type="EMBL" id="KAH7416392.1"/>
    </source>
</evidence>
<keyword evidence="4" id="KW-1185">Reference proteome</keyword>
<feature type="compositionally biased region" description="Polar residues" evidence="2">
    <location>
        <begin position="287"/>
        <end position="296"/>
    </location>
</feature>